<reference evidence="1 2" key="1">
    <citation type="submission" date="2020-07" db="EMBL/GenBank/DDBJ databases">
        <authorList>
            <person name="Zhuang K."/>
            <person name="Ran Y."/>
        </authorList>
    </citation>
    <scope>NUCLEOTIDE SEQUENCE [LARGE SCALE GENOMIC DNA]</scope>
    <source>
        <strain evidence="1 2">WCH-YHL-001</strain>
    </source>
</reference>
<dbReference type="KEGG" id="nhu:H0264_21975"/>
<dbReference type="RefSeq" id="WP_181579276.1">
    <property type="nucleotide sequence ID" value="NZ_CP059399.1"/>
</dbReference>
<evidence type="ECO:0000313" key="1">
    <source>
        <dbReference type="EMBL" id="QLY28068.1"/>
    </source>
</evidence>
<evidence type="ECO:0000313" key="2">
    <source>
        <dbReference type="Proteomes" id="UP000515512"/>
    </source>
</evidence>
<accession>A0A7D6Z6N4</accession>
<sequence length="68" mass="7026">MTSTPHTTLAPEQSEFTAARAAEKAACARQNASAAITVASHALDAEDCKYLLAMLGLDATGQEAACEE</sequence>
<dbReference type="AlphaFoldDB" id="A0A7D6Z6N4"/>
<organism evidence="1 2">
    <name type="scientific">Nocardia huaxiensis</name>
    <dbReference type="NCBI Taxonomy" id="2755382"/>
    <lineage>
        <taxon>Bacteria</taxon>
        <taxon>Bacillati</taxon>
        <taxon>Actinomycetota</taxon>
        <taxon>Actinomycetes</taxon>
        <taxon>Mycobacteriales</taxon>
        <taxon>Nocardiaceae</taxon>
        <taxon>Nocardia</taxon>
    </lineage>
</organism>
<gene>
    <name evidence="1" type="ORF">H0264_21975</name>
</gene>
<proteinExistence type="predicted"/>
<keyword evidence="2" id="KW-1185">Reference proteome</keyword>
<protein>
    <submittedName>
        <fullName evidence="1">Uncharacterized protein</fullName>
    </submittedName>
</protein>
<dbReference type="EMBL" id="CP059399">
    <property type="protein sequence ID" value="QLY28068.1"/>
    <property type="molecule type" value="Genomic_DNA"/>
</dbReference>
<dbReference type="Proteomes" id="UP000515512">
    <property type="component" value="Chromosome"/>
</dbReference>
<name>A0A7D6Z6N4_9NOCA</name>